<dbReference type="OrthoDB" id="5365936at2"/>
<organism evidence="1 2">
    <name type="scientific">Campylobacter blaseri</name>
    <dbReference type="NCBI Taxonomy" id="2042961"/>
    <lineage>
        <taxon>Bacteria</taxon>
        <taxon>Pseudomonadati</taxon>
        <taxon>Campylobacterota</taxon>
        <taxon>Epsilonproteobacteria</taxon>
        <taxon>Campylobacterales</taxon>
        <taxon>Campylobacteraceae</taxon>
        <taxon>Campylobacter</taxon>
    </lineage>
</organism>
<dbReference type="EMBL" id="PDHH01000009">
    <property type="protein sequence ID" value="PSM51304.1"/>
    <property type="molecule type" value="Genomic_DNA"/>
</dbReference>
<evidence type="ECO:0000313" key="1">
    <source>
        <dbReference type="EMBL" id="PSM51304.1"/>
    </source>
</evidence>
<name>A0A2P8QYH7_9BACT</name>
<keyword evidence="2" id="KW-1185">Reference proteome</keyword>
<proteinExistence type="predicted"/>
<reference evidence="2" key="1">
    <citation type="submission" date="2017-10" db="EMBL/GenBank/DDBJ databases">
        <title>Campylobacter species from seals.</title>
        <authorList>
            <person name="Gilbert M.J."/>
            <person name="Zomer A.L."/>
            <person name="Timmerman A.J."/>
            <person name="Duim B."/>
            <person name="Wagenaar J.A."/>
        </authorList>
    </citation>
    <scope>NUCLEOTIDE SEQUENCE [LARGE SCALE GENOMIC DNA]</scope>
    <source>
        <strain evidence="2">17S00004-5</strain>
    </source>
</reference>
<dbReference type="AlphaFoldDB" id="A0A2P8QYH7"/>
<protein>
    <recommendedName>
        <fullName evidence="3">Bacterial mobilisation domain-containing protein</fullName>
    </recommendedName>
</protein>
<dbReference type="RefSeq" id="WP_106872760.1">
    <property type="nucleotide sequence ID" value="NZ_CP053841.1"/>
</dbReference>
<accession>A0A2P8QYH7</accession>
<comment type="caution">
    <text evidence="1">The sequence shown here is derived from an EMBL/GenBank/DDBJ whole genome shotgun (WGS) entry which is preliminary data.</text>
</comment>
<sequence length="182" mass="22070">MKKMIKNKNRLTIRIKENIDEKISELSKNNNVTKNEIINIILLNFFENKNEDLLDFNFFTLKNEHEYRIYLFDKEKEFLDKKRAEHGFSFITSEIKFRLLNTIYNDKFFTNIEMKSLNDAVNDINVLGRNINTILKNAIETNKYNFDINYEKFSSDLKTIKEILYKLNREMENVNYRVQKRK</sequence>
<evidence type="ECO:0008006" key="3">
    <source>
        <dbReference type="Google" id="ProtNLM"/>
    </source>
</evidence>
<dbReference type="Proteomes" id="UP000240535">
    <property type="component" value="Unassembled WGS sequence"/>
</dbReference>
<evidence type="ECO:0000313" key="2">
    <source>
        <dbReference type="Proteomes" id="UP000240535"/>
    </source>
</evidence>
<gene>
    <name evidence="1" type="ORF">CQ405_08725</name>
</gene>